<feature type="transmembrane region" description="Helical" evidence="1">
    <location>
        <begin position="68"/>
        <end position="92"/>
    </location>
</feature>
<name>A0A261G259_9BIFI</name>
<dbReference type="Pfam" id="PF02325">
    <property type="entry name" value="CCB3_YggT"/>
    <property type="match status" value="1"/>
</dbReference>
<organism evidence="2 3">
    <name type="scientific">Bifidobacterium aquikefiri</name>
    <dbReference type="NCBI Taxonomy" id="1653207"/>
    <lineage>
        <taxon>Bacteria</taxon>
        <taxon>Bacillati</taxon>
        <taxon>Actinomycetota</taxon>
        <taxon>Actinomycetes</taxon>
        <taxon>Bifidobacteriales</taxon>
        <taxon>Bifidobacteriaceae</taxon>
        <taxon>Bifidobacterium</taxon>
    </lineage>
</organism>
<dbReference type="AlphaFoldDB" id="A0A261G259"/>
<comment type="caution">
    <text evidence="2">The sequence shown here is derived from an EMBL/GenBank/DDBJ whole genome shotgun (WGS) entry which is preliminary data.</text>
</comment>
<gene>
    <name evidence="2" type="ORF">BAQU_1683</name>
</gene>
<feature type="transmembrane region" description="Helical" evidence="1">
    <location>
        <begin position="6"/>
        <end position="27"/>
    </location>
</feature>
<evidence type="ECO:0000313" key="2">
    <source>
        <dbReference type="EMBL" id="OZG65500.1"/>
    </source>
</evidence>
<protein>
    <submittedName>
        <fullName evidence="2">Hemolysin</fullName>
    </submittedName>
</protein>
<dbReference type="GO" id="GO:0016020">
    <property type="term" value="C:membrane"/>
    <property type="evidence" value="ECO:0007669"/>
    <property type="project" value="InterPro"/>
</dbReference>
<dbReference type="RefSeq" id="WP_094694702.1">
    <property type="nucleotide sequence ID" value="NZ_JBDNSG010000018.1"/>
</dbReference>
<dbReference type="OrthoDB" id="3216131at2"/>
<sequence length="93" mass="10931">MLFSLIHALLHWAISAYLLILFARMILDWSQILAPRWYPQGIVASLLRIVYRVTDPPLRWLRRFIPPLPLGAIQLDMSFMVLYFVLVVLQILI</sequence>
<proteinExistence type="predicted"/>
<evidence type="ECO:0000313" key="3">
    <source>
        <dbReference type="Proteomes" id="UP000216451"/>
    </source>
</evidence>
<reference evidence="2 3" key="1">
    <citation type="journal article" date="2017" name="BMC Genomics">
        <title>Comparative genomic and phylogenomic analyses of the Bifidobacteriaceae family.</title>
        <authorList>
            <person name="Lugli G.A."/>
            <person name="Milani C."/>
            <person name="Turroni F."/>
            <person name="Duranti S."/>
            <person name="Mancabelli L."/>
            <person name="Mangifesta M."/>
            <person name="Ferrario C."/>
            <person name="Modesto M."/>
            <person name="Mattarelli P."/>
            <person name="Jiri K."/>
            <person name="van Sinderen D."/>
            <person name="Ventura M."/>
        </authorList>
    </citation>
    <scope>NUCLEOTIDE SEQUENCE [LARGE SCALE GENOMIC DNA]</scope>
    <source>
        <strain evidence="2 3">LMG 28769</strain>
    </source>
</reference>
<keyword evidence="1" id="KW-0472">Membrane</keyword>
<dbReference type="EMBL" id="MWXA01000008">
    <property type="protein sequence ID" value="OZG65500.1"/>
    <property type="molecule type" value="Genomic_DNA"/>
</dbReference>
<evidence type="ECO:0000256" key="1">
    <source>
        <dbReference type="SAM" id="Phobius"/>
    </source>
</evidence>
<accession>A0A261G259</accession>
<dbReference type="Proteomes" id="UP000216451">
    <property type="component" value="Unassembled WGS sequence"/>
</dbReference>
<keyword evidence="1" id="KW-0812">Transmembrane</keyword>
<keyword evidence="3" id="KW-1185">Reference proteome</keyword>
<dbReference type="GeneID" id="98296341"/>
<dbReference type="InterPro" id="IPR003425">
    <property type="entry name" value="CCB3/YggT"/>
</dbReference>
<keyword evidence="1" id="KW-1133">Transmembrane helix</keyword>